<name>A0ABU6VVK5_9FABA</name>
<evidence type="ECO:0000313" key="1">
    <source>
        <dbReference type="EMBL" id="MED6177156.1"/>
    </source>
</evidence>
<reference evidence="1 2" key="1">
    <citation type="journal article" date="2023" name="Plants (Basel)">
        <title>Bridging the Gap: Combining Genomics and Transcriptomics Approaches to Understand Stylosanthes scabra, an Orphan Legume from the Brazilian Caatinga.</title>
        <authorList>
            <person name="Ferreira-Neto J.R.C."/>
            <person name="da Silva M.D."/>
            <person name="Binneck E."/>
            <person name="de Melo N.F."/>
            <person name="da Silva R.H."/>
            <person name="de Melo A.L.T.M."/>
            <person name="Pandolfi V."/>
            <person name="Bustamante F.O."/>
            <person name="Brasileiro-Vidal A.C."/>
            <person name="Benko-Iseppon A.M."/>
        </authorList>
    </citation>
    <scope>NUCLEOTIDE SEQUENCE [LARGE SCALE GENOMIC DNA]</scope>
    <source>
        <tissue evidence="1">Leaves</tissue>
    </source>
</reference>
<dbReference type="Proteomes" id="UP001341840">
    <property type="component" value="Unassembled WGS sequence"/>
</dbReference>
<dbReference type="EMBL" id="JASCZI010153206">
    <property type="protein sequence ID" value="MED6177156.1"/>
    <property type="molecule type" value="Genomic_DNA"/>
</dbReference>
<comment type="caution">
    <text evidence="1">The sequence shown here is derived from an EMBL/GenBank/DDBJ whole genome shotgun (WGS) entry which is preliminary data.</text>
</comment>
<evidence type="ECO:0000313" key="2">
    <source>
        <dbReference type="Proteomes" id="UP001341840"/>
    </source>
</evidence>
<accession>A0ABU6VVK5</accession>
<keyword evidence="2" id="KW-1185">Reference proteome</keyword>
<sequence>MSRTGVGCGTRCGTGSGRGRGTVIRDAYINRLNTTLHVACVLRFEDVEYHLDLRTDGDPVGGCVRDFQHWYNVGTWQMAQDLLGGRSSAGEGKNYPAHSDRGTRNGVYLGKFLKKKVRGAQDPDRTRSLWVSFGPV</sequence>
<protein>
    <submittedName>
        <fullName evidence="1">Uncharacterized protein</fullName>
    </submittedName>
</protein>
<organism evidence="1 2">
    <name type="scientific">Stylosanthes scabra</name>
    <dbReference type="NCBI Taxonomy" id="79078"/>
    <lineage>
        <taxon>Eukaryota</taxon>
        <taxon>Viridiplantae</taxon>
        <taxon>Streptophyta</taxon>
        <taxon>Embryophyta</taxon>
        <taxon>Tracheophyta</taxon>
        <taxon>Spermatophyta</taxon>
        <taxon>Magnoliopsida</taxon>
        <taxon>eudicotyledons</taxon>
        <taxon>Gunneridae</taxon>
        <taxon>Pentapetalae</taxon>
        <taxon>rosids</taxon>
        <taxon>fabids</taxon>
        <taxon>Fabales</taxon>
        <taxon>Fabaceae</taxon>
        <taxon>Papilionoideae</taxon>
        <taxon>50 kb inversion clade</taxon>
        <taxon>dalbergioids sensu lato</taxon>
        <taxon>Dalbergieae</taxon>
        <taxon>Pterocarpus clade</taxon>
        <taxon>Stylosanthes</taxon>
    </lineage>
</organism>
<proteinExistence type="predicted"/>
<gene>
    <name evidence="1" type="ORF">PIB30_095332</name>
</gene>